<protein>
    <submittedName>
        <fullName evidence="2">Uncharacterized protein</fullName>
    </submittedName>
</protein>
<dbReference type="InterPro" id="IPR008004">
    <property type="entry name" value="OCTOPUS-like"/>
</dbReference>
<evidence type="ECO:0000313" key="3">
    <source>
        <dbReference type="Proteomes" id="UP001346149"/>
    </source>
</evidence>
<feature type="compositionally biased region" description="Basic residues" evidence="1">
    <location>
        <begin position="52"/>
        <end position="61"/>
    </location>
</feature>
<dbReference type="Pfam" id="PF05340">
    <property type="entry name" value="DUF740"/>
    <property type="match status" value="3"/>
</dbReference>
<dbReference type="AlphaFoldDB" id="A0AAN7KE81"/>
<name>A0AAN7KE81_TRANT</name>
<gene>
    <name evidence="2" type="ORF">SAY86_008149</name>
</gene>
<evidence type="ECO:0000313" key="2">
    <source>
        <dbReference type="EMBL" id="KAK4762381.1"/>
    </source>
</evidence>
<feature type="region of interest" description="Disordered" evidence="1">
    <location>
        <begin position="319"/>
        <end position="365"/>
    </location>
</feature>
<reference evidence="2 3" key="1">
    <citation type="journal article" date="2023" name="Hortic Res">
        <title>Pangenome of water caltrop reveals structural variations and asymmetric subgenome divergence after allopolyploidization.</title>
        <authorList>
            <person name="Zhang X."/>
            <person name="Chen Y."/>
            <person name="Wang L."/>
            <person name="Yuan Y."/>
            <person name="Fang M."/>
            <person name="Shi L."/>
            <person name="Lu R."/>
            <person name="Comes H.P."/>
            <person name="Ma Y."/>
            <person name="Chen Y."/>
            <person name="Huang G."/>
            <person name="Zhou Y."/>
            <person name="Zheng Z."/>
            <person name="Qiu Y."/>
        </authorList>
    </citation>
    <scope>NUCLEOTIDE SEQUENCE [LARGE SCALE GENOMIC DNA]</scope>
    <source>
        <strain evidence="2">F231</strain>
    </source>
</reference>
<sequence>MTRQRDHCPSTCHRHPSSAPSVGFCPSCLCERLASVDPSAISRHVFPNPPIRPHRQLHRSRSYSAAASGGFDGVTANANDSRRKSCDSREQGAHADHFSCRRQLKDSAGDVRTRESGIGICKMSGEKFAPESHEFDGRAELRTMREFIDLERQRKKPTRKESAPFWDLSNKLRKWRRKLKMGNEHDLINAGGYGFRRRSSTMAPTVAPRASLDYPGSSINSIDEPRVSLDGYLLGRTYKLTPLVSLLEDSKIIHSGLDCYGKLEAELHPSDSQKKDAVLELGAMNLESTAKSRVSLDGSEILYRAKLVITERELMEWNSNSKSKVDKEEEEEGIGGAVSVKPPLEDSHSSTLVPSVVEGHEPSQKPLRRWTIRGLMRRTEN</sequence>
<dbReference type="PANTHER" id="PTHR31659:SF0">
    <property type="entry name" value="EMB|CAB61945.1"/>
    <property type="match status" value="1"/>
</dbReference>
<feature type="region of interest" description="Disordered" evidence="1">
    <location>
        <begin position="1"/>
        <end position="20"/>
    </location>
</feature>
<keyword evidence="3" id="KW-1185">Reference proteome</keyword>
<feature type="region of interest" description="Disordered" evidence="1">
    <location>
        <begin position="46"/>
        <end position="92"/>
    </location>
</feature>
<accession>A0AAN7KE81</accession>
<dbReference type="Proteomes" id="UP001346149">
    <property type="component" value="Unassembled WGS sequence"/>
</dbReference>
<feature type="compositionally biased region" description="Basic and acidic residues" evidence="1">
    <location>
        <begin position="80"/>
        <end position="92"/>
    </location>
</feature>
<dbReference type="EMBL" id="JAXQNO010000024">
    <property type="protein sequence ID" value="KAK4762381.1"/>
    <property type="molecule type" value="Genomic_DNA"/>
</dbReference>
<evidence type="ECO:0000256" key="1">
    <source>
        <dbReference type="SAM" id="MobiDB-lite"/>
    </source>
</evidence>
<dbReference type="PANTHER" id="PTHR31659">
    <property type="entry name" value="PROTEIN: UPF0503-LIKE PROTEIN, PUTATIVE (DUF740)-RELATED"/>
    <property type="match status" value="1"/>
</dbReference>
<organism evidence="2 3">
    <name type="scientific">Trapa natans</name>
    <name type="common">Water chestnut</name>
    <dbReference type="NCBI Taxonomy" id="22666"/>
    <lineage>
        <taxon>Eukaryota</taxon>
        <taxon>Viridiplantae</taxon>
        <taxon>Streptophyta</taxon>
        <taxon>Embryophyta</taxon>
        <taxon>Tracheophyta</taxon>
        <taxon>Spermatophyta</taxon>
        <taxon>Magnoliopsida</taxon>
        <taxon>eudicotyledons</taxon>
        <taxon>Gunneridae</taxon>
        <taxon>Pentapetalae</taxon>
        <taxon>rosids</taxon>
        <taxon>malvids</taxon>
        <taxon>Myrtales</taxon>
        <taxon>Lythraceae</taxon>
        <taxon>Trapa</taxon>
    </lineage>
</organism>
<proteinExistence type="predicted"/>
<comment type="caution">
    <text evidence="2">The sequence shown here is derived from an EMBL/GenBank/DDBJ whole genome shotgun (WGS) entry which is preliminary data.</text>
</comment>